<dbReference type="SUPFAM" id="SSF100910">
    <property type="entry name" value="Chemosensory protein Csp2"/>
    <property type="match status" value="1"/>
</dbReference>
<sequence>MKTIVLLALLGMCAAKYTTMYDNIDVEQILKTQRLLKRYVDCLKGVPNTCTREGLKLRELLPNALLNKCEECSEEQKKSAKRVSNYVIECYPKWWSELEKIYDPRGIYRANYQNELKAQGKMICYH</sequence>
<dbReference type="InterPro" id="IPR005055">
    <property type="entry name" value="A10/PebIII"/>
</dbReference>
<feature type="chain" id="PRO_5016306518" evidence="1">
    <location>
        <begin position="16"/>
        <end position="126"/>
    </location>
</feature>
<feature type="signal peptide" evidence="1">
    <location>
        <begin position="1"/>
        <end position="15"/>
    </location>
</feature>
<dbReference type="AlphaFoldDB" id="A0A310S9S7"/>
<name>A0A310S9S7_CHRLA</name>
<accession>A0A310S9S7</accession>
<evidence type="ECO:0000256" key="1">
    <source>
        <dbReference type="SAM" id="SignalP"/>
    </source>
</evidence>
<dbReference type="PANTHER" id="PTHR11257">
    <property type="entry name" value="CHEMOSENSORY PROTEIN-RELATED"/>
    <property type="match status" value="1"/>
</dbReference>
<dbReference type="Gene3D" id="1.10.2080.10">
    <property type="entry name" value="Insect odorant-binding protein A10/Ejaculatory bulb-specific protein 3"/>
    <property type="match status" value="1"/>
</dbReference>
<dbReference type="EMBL" id="GGOB01000022">
    <property type="protein sequence ID" value="MCH29418.1"/>
    <property type="molecule type" value="mRNA"/>
</dbReference>
<dbReference type="Pfam" id="PF03392">
    <property type="entry name" value="OS-D"/>
    <property type="match status" value="1"/>
</dbReference>
<dbReference type="InterPro" id="IPR036682">
    <property type="entry name" value="OS_D_A10/PebIII_sf"/>
</dbReference>
<gene>
    <name evidence="2" type="primary">csp02</name>
</gene>
<reference evidence="2" key="1">
    <citation type="journal article" date="2018" name="Ecol. Evol.">
        <title>A subset of chemosensory genes differs between two populations of a specialized leaf beetle after host plant shift.</title>
        <authorList>
            <person name="Wang D."/>
            <person name="Pentzold S."/>
            <person name="Kunert M."/>
            <person name="Groth M."/>
            <person name="Brandt W."/>
            <person name="Pasteels J.M."/>
            <person name="Boland W."/>
            <person name="Burse A."/>
        </authorList>
    </citation>
    <scope>NUCLEOTIDE SEQUENCE</scope>
</reference>
<evidence type="ECO:0000313" key="2">
    <source>
        <dbReference type="EMBL" id="MCH29418.1"/>
    </source>
</evidence>
<protein>
    <submittedName>
        <fullName evidence="2">Chemosensory protein 02</fullName>
    </submittedName>
</protein>
<keyword evidence="1" id="KW-0732">Signal</keyword>
<dbReference type="PANTHER" id="PTHR11257:SF13">
    <property type="entry name" value="GEO07322P1"/>
    <property type="match status" value="1"/>
</dbReference>
<organism evidence="2">
    <name type="scientific">Chrysomela lapponica</name>
    <name type="common">Leaf beetle</name>
    <dbReference type="NCBI Taxonomy" id="153811"/>
    <lineage>
        <taxon>Eukaryota</taxon>
        <taxon>Metazoa</taxon>
        <taxon>Ecdysozoa</taxon>
        <taxon>Arthropoda</taxon>
        <taxon>Hexapoda</taxon>
        <taxon>Insecta</taxon>
        <taxon>Pterygota</taxon>
        <taxon>Neoptera</taxon>
        <taxon>Endopterygota</taxon>
        <taxon>Coleoptera</taxon>
        <taxon>Polyphaga</taxon>
        <taxon>Cucujiformia</taxon>
        <taxon>Chrysomeloidea</taxon>
        <taxon>Chrysomelidae</taxon>
        <taxon>Chrysomelinae</taxon>
        <taxon>Chrysomelini</taxon>
        <taxon>Chrysomela</taxon>
    </lineage>
</organism>
<proteinExistence type="evidence at transcript level"/>